<keyword evidence="2" id="KW-1185">Reference proteome</keyword>
<organism evidence="1 2">
    <name type="scientific">Photorhabdus kayaii</name>
    <dbReference type="NCBI Taxonomy" id="230088"/>
    <lineage>
        <taxon>Bacteria</taxon>
        <taxon>Pseudomonadati</taxon>
        <taxon>Pseudomonadota</taxon>
        <taxon>Gammaproteobacteria</taxon>
        <taxon>Enterobacterales</taxon>
        <taxon>Morganellaceae</taxon>
        <taxon>Photorhabdus</taxon>
    </lineage>
</organism>
<accession>A0ABX0B4N6</accession>
<evidence type="ECO:0000313" key="2">
    <source>
        <dbReference type="Proteomes" id="UP000470051"/>
    </source>
</evidence>
<proteinExistence type="predicted"/>
<reference evidence="1 2" key="1">
    <citation type="submission" date="2019-12" db="EMBL/GenBank/DDBJ databases">
        <title>Engineering Photorhabdus to improve their lethality against agricultural pests.</title>
        <authorList>
            <person name="Machado R.A.R."/>
        </authorList>
    </citation>
    <scope>NUCLEOTIDE SEQUENCE [LARGE SCALE GENOMIC DNA]</scope>
    <source>
        <strain evidence="1 2">M-HU2</strain>
    </source>
</reference>
<dbReference type="EMBL" id="WSFE01000013">
    <property type="protein sequence ID" value="NDL25679.1"/>
    <property type="molecule type" value="Genomic_DNA"/>
</dbReference>
<sequence>MIMMVFACLAVGWLLRRNMLFVW</sequence>
<dbReference type="Proteomes" id="UP000470051">
    <property type="component" value="Unassembled WGS sequence"/>
</dbReference>
<comment type="caution">
    <text evidence="1">The sequence shown here is derived from an EMBL/GenBank/DDBJ whole genome shotgun (WGS) entry which is preliminary data.</text>
</comment>
<name>A0ABX0B4N6_9GAMM</name>
<gene>
    <name evidence="1" type="ORF">GPY42_10965</name>
</gene>
<protein>
    <submittedName>
        <fullName evidence="1">Uncharacterized protein</fullName>
    </submittedName>
</protein>
<evidence type="ECO:0000313" key="1">
    <source>
        <dbReference type="EMBL" id="NDL25679.1"/>
    </source>
</evidence>